<dbReference type="CDD" id="cd04301">
    <property type="entry name" value="NAT_SF"/>
    <property type="match status" value="1"/>
</dbReference>
<dbReference type="GO" id="GO:0008999">
    <property type="term" value="F:protein-N-terminal-alanine acetyltransferase activity"/>
    <property type="evidence" value="ECO:0007669"/>
    <property type="project" value="TreeGrafter"/>
</dbReference>
<name>A0A7X0F0Z4_9ACTN</name>
<dbReference type="PROSITE" id="PS51186">
    <property type="entry name" value="GNAT"/>
    <property type="match status" value="2"/>
</dbReference>
<dbReference type="InterPro" id="IPR016181">
    <property type="entry name" value="Acyl_CoA_acyltransferase"/>
</dbReference>
<keyword evidence="2" id="KW-0808">Transferase</keyword>
<dbReference type="EMBL" id="JACHJB010000002">
    <property type="protein sequence ID" value="MBB6348350.1"/>
    <property type="molecule type" value="Genomic_DNA"/>
</dbReference>
<keyword evidence="3" id="KW-1185">Reference proteome</keyword>
<sequence length="362" mass="39153">MLPRDVIAAGPLVLRPPVEADAEAIVTACDDPVAAGWLALPSPYTPDDARAHLAAAEARWRAGGAEYAITEGGVRVGSVGVTPPDRWGAVSMGYLVAPGARGRGVATTAARAVTQWLFDQGVHRVELQVAVENVASLLVAYRAGFHEEGRRREAKVARDGRRVDAIVLSRLAGEPGEGAPPYLPPFEGGELTDGVVRLTPLAVSDAADYHTMMADPSVAVYRLGPRTTLEDDERRCRNTGYWWASGQRVELAIRDAGSDVFTGHLQLMQVVPALGQAMVGYSLRPEFRGKGLMTRAVRLLVDWAFARTTLHRIVAGTDATNTASHAVLHRAGFVRECVHRELFPTADGSRSDDMQWVRLRPR</sequence>
<evidence type="ECO:0000313" key="2">
    <source>
        <dbReference type="EMBL" id="MBB6348350.1"/>
    </source>
</evidence>
<evidence type="ECO:0000259" key="1">
    <source>
        <dbReference type="PROSITE" id="PS51186"/>
    </source>
</evidence>
<evidence type="ECO:0000313" key="3">
    <source>
        <dbReference type="Proteomes" id="UP000583800"/>
    </source>
</evidence>
<dbReference type="Gene3D" id="3.40.630.30">
    <property type="match status" value="2"/>
</dbReference>
<dbReference type="AlphaFoldDB" id="A0A7X0F0Z4"/>
<feature type="domain" description="N-acetyltransferase" evidence="1">
    <location>
        <begin position="24"/>
        <end position="173"/>
    </location>
</feature>
<dbReference type="RefSeq" id="WP_185086133.1">
    <property type="nucleotide sequence ID" value="NZ_JACHJB010000002.1"/>
</dbReference>
<dbReference type="SUPFAM" id="SSF55729">
    <property type="entry name" value="Acyl-CoA N-acyltransferases (Nat)"/>
    <property type="match status" value="2"/>
</dbReference>
<feature type="domain" description="N-acetyltransferase" evidence="1">
    <location>
        <begin position="196"/>
        <end position="361"/>
    </location>
</feature>
<dbReference type="Proteomes" id="UP000583800">
    <property type="component" value="Unassembled WGS sequence"/>
</dbReference>
<organism evidence="2 3">
    <name type="scientific">Nonomuraea muscovyensis</name>
    <dbReference type="NCBI Taxonomy" id="1124761"/>
    <lineage>
        <taxon>Bacteria</taxon>
        <taxon>Bacillati</taxon>
        <taxon>Actinomycetota</taxon>
        <taxon>Actinomycetes</taxon>
        <taxon>Streptosporangiales</taxon>
        <taxon>Streptosporangiaceae</taxon>
        <taxon>Nonomuraea</taxon>
    </lineage>
</organism>
<gene>
    <name evidence="2" type="ORF">FHU36_004895</name>
</gene>
<dbReference type="InterPro" id="IPR051908">
    <property type="entry name" value="Ribosomal_N-acetyltransferase"/>
</dbReference>
<comment type="caution">
    <text evidence="2">The sequence shown here is derived from an EMBL/GenBank/DDBJ whole genome shotgun (WGS) entry which is preliminary data.</text>
</comment>
<dbReference type="GO" id="GO:0005737">
    <property type="term" value="C:cytoplasm"/>
    <property type="evidence" value="ECO:0007669"/>
    <property type="project" value="TreeGrafter"/>
</dbReference>
<reference evidence="2 3" key="1">
    <citation type="submission" date="2020-08" db="EMBL/GenBank/DDBJ databases">
        <title>Sequencing the genomes of 1000 actinobacteria strains.</title>
        <authorList>
            <person name="Klenk H.-P."/>
        </authorList>
    </citation>
    <scope>NUCLEOTIDE SEQUENCE [LARGE SCALE GENOMIC DNA]</scope>
    <source>
        <strain evidence="2 3">DSM 45913</strain>
    </source>
</reference>
<dbReference type="InterPro" id="IPR000182">
    <property type="entry name" value="GNAT_dom"/>
</dbReference>
<dbReference type="Pfam" id="PF13302">
    <property type="entry name" value="Acetyltransf_3"/>
    <property type="match status" value="2"/>
</dbReference>
<accession>A0A7X0F0Z4</accession>
<proteinExistence type="predicted"/>
<dbReference type="PANTHER" id="PTHR43441:SF10">
    <property type="entry name" value="ACETYLTRANSFERASE"/>
    <property type="match status" value="1"/>
</dbReference>
<dbReference type="PANTHER" id="PTHR43441">
    <property type="entry name" value="RIBOSOMAL-PROTEIN-SERINE ACETYLTRANSFERASE"/>
    <property type="match status" value="1"/>
</dbReference>
<protein>
    <submittedName>
        <fullName evidence="2">RimJ/RimL family protein N-acetyltransferase</fullName>
    </submittedName>
</protein>
<dbReference type="GO" id="GO:1990189">
    <property type="term" value="F:protein N-terminal-serine acetyltransferase activity"/>
    <property type="evidence" value="ECO:0007669"/>
    <property type="project" value="TreeGrafter"/>
</dbReference>